<evidence type="ECO:0000313" key="2">
    <source>
        <dbReference type="EMBL" id="QLH78167.1"/>
    </source>
</evidence>
<keyword evidence="2" id="KW-0378">Hydrolase</keyword>
<keyword evidence="1" id="KW-1133">Transmembrane helix</keyword>
<evidence type="ECO:0000256" key="1">
    <source>
        <dbReference type="SAM" id="Phobius"/>
    </source>
</evidence>
<dbReference type="AlphaFoldDB" id="A0A7D5SR14"/>
<protein>
    <submittedName>
        <fullName evidence="2">Metal-dependent hydrolase</fullName>
    </submittedName>
</protein>
<feature type="transmembrane region" description="Helical" evidence="1">
    <location>
        <begin position="86"/>
        <end position="111"/>
    </location>
</feature>
<dbReference type="OrthoDB" id="118042at2157"/>
<accession>A0A7D5SR14</accession>
<dbReference type="RefSeq" id="WP_179908089.1">
    <property type="nucleotide sequence ID" value="NZ_CP058910.1"/>
</dbReference>
<dbReference type="GO" id="GO:0016787">
    <property type="term" value="F:hydrolase activity"/>
    <property type="evidence" value="ECO:0007669"/>
    <property type="project" value="UniProtKB-KW"/>
</dbReference>
<dbReference type="Proteomes" id="UP000509667">
    <property type="component" value="Chromosome"/>
</dbReference>
<keyword evidence="1" id="KW-0812">Transmembrane</keyword>
<gene>
    <name evidence="2" type="ORF">HZS55_13005</name>
</gene>
<dbReference type="KEGG" id="hrr:HZS55_13005"/>
<feature type="transmembrane region" description="Helical" evidence="1">
    <location>
        <begin position="60"/>
        <end position="79"/>
    </location>
</feature>
<evidence type="ECO:0000313" key="3">
    <source>
        <dbReference type="Proteomes" id="UP000509667"/>
    </source>
</evidence>
<name>A0A7D5SR14_9EURY</name>
<dbReference type="EMBL" id="CP058910">
    <property type="protein sequence ID" value="QLH78167.1"/>
    <property type="molecule type" value="Genomic_DNA"/>
</dbReference>
<keyword evidence="1" id="KW-0472">Membrane</keyword>
<organism evidence="2 3">
    <name type="scientific">Halosimplex rubrum</name>
    <dbReference type="NCBI Taxonomy" id="869889"/>
    <lineage>
        <taxon>Archaea</taxon>
        <taxon>Methanobacteriati</taxon>
        <taxon>Methanobacteriota</taxon>
        <taxon>Stenosarchaea group</taxon>
        <taxon>Halobacteria</taxon>
        <taxon>Halobacteriales</taxon>
        <taxon>Haloarculaceae</taxon>
        <taxon>Halosimplex</taxon>
    </lineage>
</organism>
<dbReference type="InterPro" id="IPR007404">
    <property type="entry name" value="YdjM-like"/>
</dbReference>
<feature type="transmembrane region" description="Helical" evidence="1">
    <location>
        <begin position="145"/>
        <end position="163"/>
    </location>
</feature>
<reference evidence="2 3" key="1">
    <citation type="submission" date="2020-07" db="EMBL/GenBank/DDBJ databases">
        <title>Halosimplex pelagicum sp. nov. and Halosimplex rubrum sp. nov., isolated from salted brown alga Laminaria, and emended description of the genus Halosimplex.</title>
        <authorList>
            <person name="Cui H."/>
        </authorList>
    </citation>
    <scope>NUCLEOTIDE SEQUENCE [LARGE SCALE GENOMIC DNA]</scope>
    <source>
        <strain evidence="2 3">R27</strain>
    </source>
</reference>
<keyword evidence="3" id="KW-1185">Reference proteome</keyword>
<dbReference type="GeneID" id="56078798"/>
<feature type="transmembrane region" description="Helical" evidence="1">
    <location>
        <begin position="12"/>
        <end position="40"/>
    </location>
</feature>
<sequence length="169" mass="17868">MHGQGHKGIALLLYSPITYILLEAGRPILAIGGLVTILFLSMLPDKDMVIALLPHRGPTHTIWFAVLVGLGLAGLGVGIQYGLDEIGVVAVAVPVAFLFFVGFCSVLFHIVGDSMTPSGVRPYKPISSHKHALGLTKSGSFIGNWAFYLLGLVANGVAVAIALQQHFLV</sequence>
<proteinExistence type="predicted"/>
<dbReference type="Pfam" id="PF04307">
    <property type="entry name" value="YdjM"/>
    <property type="match status" value="1"/>
</dbReference>